<dbReference type="VEuPathDB" id="VectorBase:LLONM1_008556"/>
<organism evidence="1 2">
    <name type="scientific">Lutzomyia longipalpis</name>
    <name type="common">Sand fly</name>
    <dbReference type="NCBI Taxonomy" id="7200"/>
    <lineage>
        <taxon>Eukaryota</taxon>
        <taxon>Metazoa</taxon>
        <taxon>Ecdysozoa</taxon>
        <taxon>Arthropoda</taxon>
        <taxon>Hexapoda</taxon>
        <taxon>Insecta</taxon>
        <taxon>Pterygota</taxon>
        <taxon>Neoptera</taxon>
        <taxon>Endopterygota</taxon>
        <taxon>Diptera</taxon>
        <taxon>Nematocera</taxon>
        <taxon>Psychodoidea</taxon>
        <taxon>Psychodidae</taxon>
        <taxon>Lutzomyia</taxon>
        <taxon>Lutzomyia</taxon>
    </lineage>
</organism>
<dbReference type="EnsemblMetazoa" id="LLOJ000015-RA">
    <property type="protein sequence ID" value="LLOJ000015-PA"/>
    <property type="gene ID" value="LLOJ000015"/>
</dbReference>
<proteinExistence type="predicted"/>
<reference evidence="1" key="1">
    <citation type="submission" date="2020-05" db="UniProtKB">
        <authorList>
            <consortium name="EnsemblMetazoa"/>
        </authorList>
    </citation>
    <scope>IDENTIFICATION</scope>
    <source>
        <strain evidence="1">Jacobina</strain>
    </source>
</reference>
<dbReference type="Proteomes" id="UP000092461">
    <property type="component" value="Unassembled WGS sequence"/>
</dbReference>
<keyword evidence="2" id="KW-1185">Reference proteome</keyword>
<evidence type="ECO:0000313" key="2">
    <source>
        <dbReference type="Proteomes" id="UP000092461"/>
    </source>
</evidence>
<dbReference type="EMBL" id="AJWK01000032">
    <property type="status" value="NOT_ANNOTATED_CDS"/>
    <property type="molecule type" value="Genomic_DNA"/>
</dbReference>
<protein>
    <submittedName>
        <fullName evidence="1">Uncharacterized protein</fullName>
    </submittedName>
</protein>
<dbReference type="AlphaFoldDB" id="A0A1B0C802"/>
<accession>A0A1B0C802</accession>
<dbReference type="VEuPathDB" id="VectorBase:LLOJ000015"/>
<sequence>MEVSIEKEESFFDYSIVKEESYVQDEESSQRNLPEKNIRIKTKHPIQRDKKYCSKTLVRDVSCHICGKILRHLCLEIAYQMRENIEQTRDVASEEDPLWTGRPGTACLSSALAMAGGHPMVEVFLEERNDELSEKFKQELSSVNEEETNVEEILQEENPEILEERNLEEQNLQEKNLEGVVLVKKILEVEVLDKKIHEKKILK</sequence>
<name>A0A1B0C802_LUTLO</name>
<evidence type="ECO:0000313" key="1">
    <source>
        <dbReference type="EnsemblMetazoa" id="LLOJ000015-PA"/>
    </source>
</evidence>